<proteinExistence type="predicted"/>
<organism evidence="2 3">
    <name type="scientific">Mugilogobius chulae</name>
    <name type="common">yellowstripe goby</name>
    <dbReference type="NCBI Taxonomy" id="88201"/>
    <lineage>
        <taxon>Eukaryota</taxon>
        <taxon>Metazoa</taxon>
        <taxon>Chordata</taxon>
        <taxon>Craniata</taxon>
        <taxon>Vertebrata</taxon>
        <taxon>Euteleostomi</taxon>
        <taxon>Actinopterygii</taxon>
        <taxon>Neopterygii</taxon>
        <taxon>Teleostei</taxon>
        <taxon>Neoteleostei</taxon>
        <taxon>Acanthomorphata</taxon>
        <taxon>Gobiaria</taxon>
        <taxon>Gobiiformes</taxon>
        <taxon>Gobioidei</taxon>
        <taxon>Gobiidae</taxon>
        <taxon>Gobionellinae</taxon>
        <taxon>Mugilogobius</taxon>
    </lineage>
</organism>
<feature type="compositionally biased region" description="Polar residues" evidence="1">
    <location>
        <begin position="1"/>
        <end position="11"/>
    </location>
</feature>
<accession>A0AAW0ND05</accession>
<feature type="region of interest" description="Disordered" evidence="1">
    <location>
        <begin position="99"/>
        <end position="162"/>
    </location>
</feature>
<evidence type="ECO:0000256" key="1">
    <source>
        <dbReference type="SAM" id="MobiDB-lite"/>
    </source>
</evidence>
<sequence length="337" mass="39058">MVGQASRASTSTRREEALNLRESAVTPVARRKKAQSQRFEKMTEAPETETKAGVQMNWFSSEPCVNEEIPETPQTNEEPEEQWLKLDEQLPELTAECVESEDLSTLLQQELTEEEAGADTGLDPDQLLQSESESYSEPDNDEEWEPPSSPIAQQEKEADEYHVKPAKTKVIQVEGEKKYENFVFKWDLNRHMKTHIEKPKNHIEKQDYSGDMPYSCPVCGRVIGRFPTPQEIKSETEFWPIDGMDSDSDNDPFEEIGLENNPLEEIESENRSFEEIESENRFFEEIESENRPREENESETETRPIEEIKSEMEIRPIEQIKSEIETILINEFKSETD</sequence>
<dbReference type="AlphaFoldDB" id="A0AAW0ND05"/>
<comment type="caution">
    <text evidence="2">The sequence shown here is derived from an EMBL/GenBank/DDBJ whole genome shotgun (WGS) entry which is preliminary data.</text>
</comment>
<feature type="compositionally biased region" description="Basic and acidic residues" evidence="1">
    <location>
        <begin position="38"/>
        <end position="50"/>
    </location>
</feature>
<feature type="region of interest" description="Disordered" evidence="1">
    <location>
        <begin position="266"/>
        <end position="311"/>
    </location>
</feature>
<feature type="compositionally biased region" description="Basic and acidic residues" evidence="1">
    <location>
        <begin position="268"/>
        <end position="311"/>
    </location>
</feature>
<feature type="compositionally biased region" description="Acidic residues" evidence="1">
    <location>
        <begin position="134"/>
        <end position="145"/>
    </location>
</feature>
<feature type="region of interest" description="Disordered" evidence="1">
    <location>
        <begin position="1"/>
        <end position="55"/>
    </location>
</feature>
<gene>
    <name evidence="2" type="ORF">WMY93_024736</name>
</gene>
<reference evidence="3" key="1">
    <citation type="submission" date="2024-04" db="EMBL/GenBank/DDBJ databases">
        <title>Salinicola lusitanus LLJ914,a marine bacterium isolated from the Okinawa Trough.</title>
        <authorList>
            <person name="Li J."/>
        </authorList>
    </citation>
    <scope>NUCLEOTIDE SEQUENCE [LARGE SCALE GENOMIC DNA]</scope>
</reference>
<keyword evidence="3" id="KW-1185">Reference proteome</keyword>
<name>A0AAW0ND05_9GOBI</name>
<dbReference type="Proteomes" id="UP001460270">
    <property type="component" value="Unassembled WGS sequence"/>
</dbReference>
<evidence type="ECO:0000313" key="2">
    <source>
        <dbReference type="EMBL" id="KAK7889176.1"/>
    </source>
</evidence>
<evidence type="ECO:0000313" key="3">
    <source>
        <dbReference type="Proteomes" id="UP001460270"/>
    </source>
</evidence>
<dbReference type="EMBL" id="JBBPFD010000018">
    <property type="protein sequence ID" value="KAK7889176.1"/>
    <property type="molecule type" value="Genomic_DNA"/>
</dbReference>
<protein>
    <submittedName>
        <fullName evidence="2">Uncharacterized protein</fullName>
    </submittedName>
</protein>